<feature type="domain" description="Polymerase nucleotidyl transferase" evidence="1">
    <location>
        <begin position="11"/>
        <end position="56"/>
    </location>
</feature>
<dbReference type="InterPro" id="IPR002934">
    <property type="entry name" value="Polymerase_NTP_transf_dom"/>
</dbReference>
<dbReference type="Proteomes" id="UP000199403">
    <property type="component" value="Unassembled WGS sequence"/>
</dbReference>
<reference evidence="3" key="1">
    <citation type="submission" date="2016-10" db="EMBL/GenBank/DDBJ databases">
        <authorList>
            <person name="Varghese N."/>
            <person name="Submissions S."/>
        </authorList>
    </citation>
    <scope>NUCLEOTIDE SEQUENCE [LARGE SCALE GENOMIC DNA]</scope>
    <source>
        <strain evidence="3">IBRC-M 10761</strain>
    </source>
</reference>
<evidence type="ECO:0000313" key="2">
    <source>
        <dbReference type="EMBL" id="SEJ50567.1"/>
    </source>
</evidence>
<proteinExistence type="predicted"/>
<dbReference type="InterPro" id="IPR043519">
    <property type="entry name" value="NT_sf"/>
</dbReference>
<evidence type="ECO:0000259" key="1">
    <source>
        <dbReference type="Pfam" id="PF01909"/>
    </source>
</evidence>
<keyword evidence="3" id="KW-1185">Reference proteome</keyword>
<evidence type="ECO:0000313" key="3">
    <source>
        <dbReference type="Proteomes" id="UP000199403"/>
    </source>
</evidence>
<dbReference type="AlphaFoldDB" id="A0A1H6ZGD4"/>
<dbReference type="EMBL" id="FNZH01000004">
    <property type="protein sequence ID" value="SEJ50567.1"/>
    <property type="molecule type" value="Genomic_DNA"/>
</dbReference>
<accession>A0A1H6ZGD4</accession>
<organism evidence="2 3">
    <name type="scientific">Cyclobacterium xiamenense</name>
    <dbReference type="NCBI Taxonomy" id="1297121"/>
    <lineage>
        <taxon>Bacteria</taxon>
        <taxon>Pseudomonadati</taxon>
        <taxon>Bacteroidota</taxon>
        <taxon>Cytophagia</taxon>
        <taxon>Cytophagales</taxon>
        <taxon>Cyclobacteriaceae</taxon>
        <taxon>Cyclobacterium</taxon>
    </lineage>
</organism>
<dbReference type="Gene3D" id="3.30.460.10">
    <property type="entry name" value="Beta Polymerase, domain 2"/>
    <property type="match status" value="1"/>
</dbReference>
<protein>
    <submittedName>
        <fullName evidence="2">Predicted nucleotidyltransferase</fullName>
    </submittedName>
</protein>
<dbReference type="SUPFAM" id="SSF81301">
    <property type="entry name" value="Nucleotidyltransferase"/>
    <property type="match status" value="1"/>
</dbReference>
<dbReference type="Pfam" id="PF01909">
    <property type="entry name" value="NTP_transf_2"/>
    <property type="match status" value="1"/>
</dbReference>
<dbReference type="GO" id="GO:0016779">
    <property type="term" value="F:nucleotidyltransferase activity"/>
    <property type="evidence" value="ECO:0007669"/>
    <property type="project" value="InterPro"/>
</dbReference>
<dbReference type="STRING" id="1416801.SAMN05192553_104351"/>
<keyword evidence="2" id="KW-0808">Transferase</keyword>
<gene>
    <name evidence="2" type="ORF">SAMN05192553_104351</name>
</gene>
<dbReference type="OrthoDB" id="825997at2"/>
<sequence>MVGGKTLKLIDQYLELLKQEGITVQKAFIFGSQLNGKRTKSSDIDLLIVSENLVENDDQLMGKIWSLTRKISTRIEPYIIGSSRFSESSDSPLIQEVKQSGFEVVVKG</sequence>
<name>A0A1H6ZGD4_9BACT</name>
<dbReference type="RefSeq" id="WP_092175765.1">
    <property type="nucleotide sequence ID" value="NZ_FNZH01000004.1"/>
</dbReference>
<dbReference type="CDD" id="cd05403">
    <property type="entry name" value="NT_KNTase_like"/>
    <property type="match status" value="1"/>
</dbReference>